<dbReference type="STRING" id="1434123.MSVAZ_0979"/>
<dbReference type="AlphaFoldDB" id="A0A0E3Q4I7"/>
<dbReference type="RefSeq" id="WP_232316223.1">
    <property type="nucleotide sequence ID" value="NZ_CP009520.1"/>
</dbReference>
<dbReference type="HOGENOM" id="CLU_205990_1_0_2"/>
<dbReference type="PATRIC" id="fig|1434123.4.peg.1142"/>
<dbReference type="GeneID" id="69101618"/>
<accession>A0A0E3Q4I7</accession>
<gene>
    <name evidence="4" type="ORF">MSVAZ_0979</name>
</gene>
<dbReference type="Proteomes" id="UP000033096">
    <property type="component" value="Chromosome"/>
</dbReference>
<keyword evidence="2" id="KW-0547">Nucleotide-binding</keyword>
<protein>
    <submittedName>
        <fullName evidence="4">Nitrogenase (Molybdenum-iron) reductase and maturation protein NifH</fullName>
    </submittedName>
</protein>
<reference evidence="4 5" key="1">
    <citation type="submission" date="2014-07" db="EMBL/GenBank/DDBJ databases">
        <title>Methanogenic archaea and the global carbon cycle.</title>
        <authorList>
            <person name="Henriksen J.R."/>
            <person name="Luke J."/>
            <person name="Reinhart S."/>
            <person name="Benedict M.N."/>
            <person name="Youngblut N.D."/>
            <person name="Metcalf M.E."/>
            <person name="Whitaker R.J."/>
            <person name="Metcalf W.W."/>
        </authorList>
    </citation>
    <scope>NUCLEOTIDE SEQUENCE [LARGE SCALE GENOMIC DNA]</scope>
    <source>
        <strain evidence="4 5">Z-761</strain>
    </source>
</reference>
<evidence type="ECO:0000313" key="4">
    <source>
        <dbReference type="EMBL" id="AKB43248.1"/>
    </source>
</evidence>
<dbReference type="GO" id="GO:0005524">
    <property type="term" value="F:ATP binding"/>
    <property type="evidence" value="ECO:0007669"/>
    <property type="project" value="UniProtKB-KW"/>
</dbReference>
<dbReference type="KEGG" id="mvc:MSVAZ_0979"/>
<dbReference type="InterPro" id="IPR000392">
    <property type="entry name" value="NifH/frxC"/>
</dbReference>
<evidence type="ECO:0000313" key="5">
    <source>
        <dbReference type="Proteomes" id="UP000033096"/>
    </source>
</evidence>
<evidence type="ECO:0000256" key="1">
    <source>
        <dbReference type="ARBA" id="ARBA00022723"/>
    </source>
</evidence>
<dbReference type="EMBL" id="CP009520">
    <property type="protein sequence ID" value="AKB43248.1"/>
    <property type="molecule type" value="Genomic_DNA"/>
</dbReference>
<keyword evidence="3" id="KW-0067">ATP-binding</keyword>
<evidence type="ECO:0000256" key="3">
    <source>
        <dbReference type="ARBA" id="ARBA00022840"/>
    </source>
</evidence>
<keyword evidence="1" id="KW-0479">Metal-binding</keyword>
<name>A0A0E3Q4I7_9EURY</name>
<proteinExistence type="predicted"/>
<dbReference type="GO" id="GO:0016491">
    <property type="term" value="F:oxidoreductase activity"/>
    <property type="evidence" value="ECO:0007669"/>
    <property type="project" value="InterPro"/>
</dbReference>
<dbReference type="GO" id="GO:0046872">
    <property type="term" value="F:metal ion binding"/>
    <property type="evidence" value="ECO:0007669"/>
    <property type="project" value="UniProtKB-KW"/>
</dbReference>
<sequence>MRQIAIYRKGKIGICTTTQNLTAILATMSNKILLAGCA</sequence>
<dbReference type="Pfam" id="PF00142">
    <property type="entry name" value="Fer4_NifH"/>
    <property type="match status" value="1"/>
</dbReference>
<organism evidence="4 5">
    <name type="scientific">Methanosarcina vacuolata Z-761</name>
    <dbReference type="NCBI Taxonomy" id="1434123"/>
    <lineage>
        <taxon>Archaea</taxon>
        <taxon>Methanobacteriati</taxon>
        <taxon>Methanobacteriota</taxon>
        <taxon>Stenosarchaea group</taxon>
        <taxon>Methanomicrobia</taxon>
        <taxon>Methanosarcinales</taxon>
        <taxon>Methanosarcinaceae</taxon>
        <taxon>Methanosarcina</taxon>
    </lineage>
</organism>
<keyword evidence="5" id="KW-1185">Reference proteome</keyword>
<evidence type="ECO:0000256" key="2">
    <source>
        <dbReference type="ARBA" id="ARBA00022741"/>
    </source>
</evidence>